<keyword evidence="2" id="KW-1185">Reference proteome</keyword>
<gene>
    <name evidence="1" type="ORF">ACFQ02_07025</name>
</gene>
<dbReference type="Proteomes" id="UP001596996">
    <property type="component" value="Unassembled WGS sequence"/>
</dbReference>
<dbReference type="PROSITE" id="PS51257">
    <property type="entry name" value="PROKAR_LIPOPROTEIN"/>
    <property type="match status" value="1"/>
</dbReference>
<protein>
    <recommendedName>
        <fullName evidence="3">Lipoprotein</fullName>
    </recommendedName>
</protein>
<comment type="caution">
    <text evidence="1">The sequence shown here is derived from an EMBL/GenBank/DDBJ whole genome shotgun (WGS) entry which is preliminary data.</text>
</comment>
<reference evidence="2" key="1">
    <citation type="journal article" date="2019" name="Int. J. Syst. Evol. Microbiol.">
        <title>The Global Catalogue of Microorganisms (GCM) 10K type strain sequencing project: providing services to taxonomists for standard genome sequencing and annotation.</title>
        <authorList>
            <consortium name="The Broad Institute Genomics Platform"/>
            <consortium name="The Broad Institute Genome Sequencing Center for Infectious Disease"/>
            <person name="Wu L."/>
            <person name="Ma J."/>
        </authorList>
    </citation>
    <scope>NUCLEOTIDE SEQUENCE [LARGE SCALE GENOMIC DNA]</scope>
    <source>
        <strain evidence="2">CCUG 61707</strain>
    </source>
</reference>
<organism evidence="1 2">
    <name type="scientific">Seminibacterium arietis</name>
    <dbReference type="NCBI Taxonomy" id="1173502"/>
    <lineage>
        <taxon>Bacteria</taxon>
        <taxon>Pseudomonadati</taxon>
        <taxon>Pseudomonadota</taxon>
        <taxon>Gammaproteobacteria</taxon>
        <taxon>Pasteurellales</taxon>
        <taxon>Pasteurellaceae</taxon>
        <taxon>Seminibacterium</taxon>
    </lineage>
</organism>
<evidence type="ECO:0000313" key="2">
    <source>
        <dbReference type="Proteomes" id="UP001596996"/>
    </source>
</evidence>
<sequence>MPKIKLVIFCVLLSSCSVIHNERHVLSPSCERYFNVIKENLDKSSLAKQKLERLRKNFTISRAKVQKMSLDTQERFCQQRLNVLGRIK</sequence>
<accession>A0ABW3IAX9</accession>
<proteinExistence type="predicted"/>
<dbReference type="EMBL" id="JBHTJN010000011">
    <property type="protein sequence ID" value="MFD0966589.1"/>
    <property type="molecule type" value="Genomic_DNA"/>
</dbReference>
<evidence type="ECO:0000313" key="1">
    <source>
        <dbReference type="EMBL" id="MFD0966589.1"/>
    </source>
</evidence>
<name>A0ABW3IAX9_9PAST</name>
<dbReference type="RefSeq" id="WP_380820997.1">
    <property type="nucleotide sequence ID" value="NZ_JBHTJN010000011.1"/>
</dbReference>
<evidence type="ECO:0008006" key="3">
    <source>
        <dbReference type="Google" id="ProtNLM"/>
    </source>
</evidence>